<dbReference type="EMBL" id="LJSX01000002">
    <property type="protein sequence ID" value="KPQ12482.1"/>
    <property type="molecule type" value="Genomic_DNA"/>
</dbReference>
<dbReference type="PANTHER" id="PTHR21716">
    <property type="entry name" value="TRANSMEMBRANE PROTEIN"/>
    <property type="match status" value="1"/>
</dbReference>
<feature type="transmembrane region" description="Helical" evidence="6">
    <location>
        <begin position="146"/>
        <end position="169"/>
    </location>
</feature>
<sequence length="348" mass="37966">MNERPPRFSGLDHDDRRFFRRVLIVFGLFAMAYFFWLLAGTLLLVFAAILIAVILRAFSFALERHAHVPRSISFYVALFIVGVVLAGFVYFFGAQLQTQLTDLLSQLPEQIDGFAARLGIEDPLGEIESQLDDGFGASLFGQAAGFGYTVVGGFTNLLLLIVAAIYLAYDPKLYRKLFASLFPPDQRHGVENVMLATGAALKKWFVGQMVSMLFVGLLSGLGYWAVGLPTPAALGLIAGFTNFIPYIGPVLGAVPALVFGFNISLEMTLYALLVAFAVQQLEGNVLVPLIQKRAVAMPPAVALFAIIIFGVLFGFIGILLAVPLAVTVMVLVRKVWIEGVIEHPPRHD</sequence>
<evidence type="ECO:0000256" key="6">
    <source>
        <dbReference type="SAM" id="Phobius"/>
    </source>
</evidence>
<feature type="transmembrane region" description="Helical" evidence="6">
    <location>
        <begin position="74"/>
        <end position="93"/>
    </location>
</feature>
<keyword evidence="4 6" id="KW-1133">Transmembrane helix</keyword>
<feature type="transmembrane region" description="Helical" evidence="6">
    <location>
        <begin position="232"/>
        <end position="257"/>
    </location>
</feature>
<evidence type="ECO:0000313" key="10">
    <source>
        <dbReference type="Proteomes" id="UP000182800"/>
    </source>
</evidence>
<feature type="transmembrane region" description="Helical" evidence="6">
    <location>
        <begin position="42"/>
        <end position="62"/>
    </location>
</feature>
<feature type="transmembrane region" description="Helical" evidence="6">
    <location>
        <begin position="302"/>
        <end position="332"/>
    </location>
</feature>
<evidence type="ECO:0000313" key="7">
    <source>
        <dbReference type="EMBL" id="KPQ12482.1"/>
    </source>
</evidence>
<comment type="caution">
    <text evidence="7">The sequence shown here is derived from an EMBL/GenBank/DDBJ whole genome shotgun (WGS) entry which is preliminary data.</text>
</comment>
<dbReference type="Pfam" id="PF01594">
    <property type="entry name" value="AI-2E_transport"/>
    <property type="match status" value="1"/>
</dbReference>
<evidence type="ECO:0000256" key="4">
    <source>
        <dbReference type="ARBA" id="ARBA00022989"/>
    </source>
</evidence>
<evidence type="ECO:0000256" key="5">
    <source>
        <dbReference type="ARBA" id="ARBA00023136"/>
    </source>
</evidence>
<protein>
    <submittedName>
        <fullName evidence="8">Predicted PurR-regulated permease PerM</fullName>
    </submittedName>
    <submittedName>
        <fullName evidence="7">Putative permease</fullName>
    </submittedName>
</protein>
<keyword evidence="3 6" id="KW-0812">Transmembrane</keyword>
<dbReference type="InterPro" id="IPR002549">
    <property type="entry name" value="AI-2E-like"/>
</dbReference>
<evidence type="ECO:0000313" key="8">
    <source>
        <dbReference type="EMBL" id="SCC81383.1"/>
    </source>
</evidence>
<feature type="transmembrane region" description="Helical" evidence="6">
    <location>
        <begin position="269"/>
        <end position="290"/>
    </location>
</feature>
<feature type="transmembrane region" description="Helical" evidence="6">
    <location>
        <begin position="204"/>
        <end position="226"/>
    </location>
</feature>
<evidence type="ECO:0000256" key="3">
    <source>
        <dbReference type="ARBA" id="ARBA00022692"/>
    </source>
</evidence>
<keyword evidence="10" id="KW-1185">Reference proteome</keyword>
<evidence type="ECO:0000313" key="9">
    <source>
        <dbReference type="Proteomes" id="UP000050497"/>
    </source>
</evidence>
<dbReference type="EMBL" id="FMBM01000002">
    <property type="protein sequence ID" value="SCC81383.1"/>
    <property type="molecule type" value="Genomic_DNA"/>
</dbReference>
<reference evidence="7 9" key="1">
    <citation type="submission" date="2015-09" db="EMBL/GenBank/DDBJ databases">
        <title>Identification and resolution of microdiversity through metagenomic sequencing of parallel consortia.</title>
        <authorList>
            <person name="Nelson W.C."/>
            <person name="Romine M.F."/>
            <person name="Lindemann S.R."/>
        </authorList>
    </citation>
    <scope>NUCLEOTIDE SEQUENCE [LARGE SCALE GENOMIC DNA]</scope>
    <source>
        <strain evidence="7">HL-109</strain>
    </source>
</reference>
<reference evidence="8 10" key="2">
    <citation type="submission" date="2016-08" db="EMBL/GenBank/DDBJ databases">
        <authorList>
            <person name="Varghese N."/>
            <person name="Submissions Spin"/>
        </authorList>
    </citation>
    <scope>NUCLEOTIDE SEQUENCE [LARGE SCALE GENOMIC DNA]</scope>
    <source>
        <strain evidence="8 10">HL-109</strain>
    </source>
</reference>
<accession>A0A0N8KEW6</accession>
<evidence type="ECO:0000256" key="2">
    <source>
        <dbReference type="ARBA" id="ARBA00009773"/>
    </source>
</evidence>
<dbReference type="RefSeq" id="WP_083204527.1">
    <property type="nucleotide sequence ID" value="NZ_FMBM01000002.1"/>
</dbReference>
<dbReference type="OrthoDB" id="5761230at2"/>
<organism evidence="7 9">
    <name type="scientific">Saliniramus fredricksonii</name>
    <dbReference type="NCBI Taxonomy" id="1653334"/>
    <lineage>
        <taxon>Bacteria</taxon>
        <taxon>Pseudomonadati</taxon>
        <taxon>Pseudomonadota</taxon>
        <taxon>Alphaproteobacteria</taxon>
        <taxon>Hyphomicrobiales</taxon>
        <taxon>Salinarimonadaceae</taxon>
        <taxon>Saliniramus</taxon>
    </lineage>
</organism>
<dbReference type="STRING" id="1653334.GA0071312_2321"/>
<keyword evidence="5 6" id="KW-0472">Membrane</keyword>
<dbReference type="GO" id="GO:0055085">
    <property type="term" value="P:transmembrane transport"/>
    <property type="evidence" value="ECO:0007669"/>
    <property type="project" value="TreeGrafter"/>
</dbReference>
<comment type="similarity">
    <text evidence="2">Belongs to the autoinducer-2 exporter (AI-2E) (TC 2.A.86) family.</text>
</comment>
<dbReference type="AlphaFoldDB" id="A0A0N8KEW6"/>
<dbReference type="GO" id="GO:0016020">
    <property type="term" value="C:membrane"/>
    <property type="evidence" value="ECO:0007669"/>
    <property type="project" value="UniProtKB-SubCell"/>
</dbReference>
<comment type="subcellular location">
    <subcellularLocation>
        <location evidence="1">Membrane</location>
        <topology evidence="1">Multi-pass membrane protein</topology>
    </subcellularLocation>
</comment>
<proteinExistence type="inferred from homology"/>
<dbReference type="PANTHER" id="PTHR21716:SF62">
    <property type="entry name" value="TRANSPORT PROTEIN YDBI-RELATED"/>
    <property type="match status" value="1"/>
</dbReference>
<dbReference type="Proteomes" id="UP000050497">
    <property type="component" value="Unassembled WGS sequence"/>
</dbReference>
<gene>
    <name evidence="8" type="ORF">GA0071312_2321</name>
    <name evidence="7" type="ORF">HLUCCO17_02620</name>
</gene>
<dbReference type="Proteomes" id="UP000182800">
    <property type="component" value="Unassembled WGS sequence"/>
</dbReference>
<evidence type="ECO:0000256" key="1">
    <source>
        <dbReference type="ARBA" id="ARBA00004141"/>
    </source>
</evidence>
<name>A0A0N8KEW6_9HYPH</name>
<feature type="transmembrane region" description="Helical" evidence="6">
    <location>
        <begin position="18"/>
        <end position="36"/>
    </location>
</feature>